<dbReference type="GO" id="GO:0005634">
    <property type="term" value="C:nucleus"/>
    <property type="evidence" value="ECO:0007669"/>
    <property type="project" value="TreeGrafter"/>
</dbReference>
<comment type="similarity">
    <text evidence="1 2">Belongs to the small heat shock protein (HSP20) family.</text>
</comment>
<dbReference type="CDD" id="cd06526">
    <property type="entry name" value="metazoan_ACD"/>
    <property type="match status" value="1"/>
</dbReference>
<dbReference type="SUPFAM" id="SSF49764">
    <property type="entry name" value="HSP20-like chaperones"/>
    <property type="match status" value="1"/>
</dbReference>
<keyword evidence="5" id="KW-1185">Reference proteome</keyword>
<dbReference type="PANTHER" id="PTHR45640:SF26">
    <property type="entry name" value="RE23625P"/>
    <property type="match status" value="1"/>
</dbReference>
<dbReference type="InterPro" id="IPR001436">
    <property type="entry name" value="Alpha-crystallin/sHSP_animal"/>
</dbReference>
<protein>
    <submittedName>
        <fullName evidence="6">SHSP domain-containing protein</fullName>
    </submittedName>
</protein>
<dbReference type="InterPro" id="IPR002068">
    <property type="entry name" value="A-crystallin/Hsp20_dom"/>
</dbReference>
<evidence type="ECO:0000259" key="4">
    <source>
        <dbReference type="PROSITE" id="PS01031"/>
    </source>
</evidence>
<name>A0A0N5AYP5_9BILA</name>
<feature type="compositionally biased region" description="Basic and acidic residues" evidence="3">
    <location>
        <begin position="11"/>
        <end position="24"/>
    </location>
</feature>
<dbReference type="InterPro" id="IPR008978">
    <property type="entry name" value="HSP20-like_chaperone"/>
</dbReference>
<dbReference type="GO" id="GO:0051082">
    <property type="term" value="F:unfolded protein binding"/>
    <property type="evidence" value="ECO:0007669"/>
    <property type="project" value="TreeGrafter"/>
</dbReference>
<accession>A0A0N5AYP5</accession>
<evidence type="ECO:0000256" key="2">
    <source>
        <dbReference type="RuleBase" id="RU003616"/>
    </source>
</evidence>
<dbReference type="Gene3D" id="2.60.40.790">
    <property type="match status" value="1"/>
</dbReference>
<dbReference type="GO" id="GO:0042026">
    <property type="term" value="P:protein refolding"/>
    <property type="evidence" value="ECO:0007669"/>
    <property type="project" value="TreeGrafter"/>
</dbReference>
<evidence type="ECO:0000256" key="3">
    <source>
        <dbReference type="SAM" id="MobiDB-lite"/>
    </source>
</evidence>
<proteinExistence type="inferred from homology"/>
<evidence type="ECO:0000313" key="5">
    <source>
        <dbReference type="Proteomes" id="UP000046393"/>
    </source>
</evidence>
<evidence type="ECO:0000313" key="6">
    <source>
        <dbReference type="WBParaSite" id="SMUV_0001009101-mRNA-1"/>
    </source>
</evidence>
<feature type="domain" description="SHSP" evidence="4">
    <location>
        <begin position="42"/>
        <end position="135"/>
    </location>
</feature>
<evidence type="ECO:0000256" key="1">
    <source>
        <dbReference type="PROSITE-ProRule" id="PRU00285"/>
    </source>
</evidence>
<feature type="region of interest" description="Disordered" evidence="3">
    <location>
        <begin position="1"/>
        <end position="24"/>
    </location>
</feature>
<dbReference type="Pfam" id="PF00011">
    <property type="entry name" value="HSP20"/>
    <property type="match status" value="1"/>
</dbReference>
<dbReference type="PROSITE" id="PS01031">
    <property type="entry name" value="SHSP"/>
    <property type="match status" value="1"/>
</dbReference>
<dbReference type="GO" id="GO:0009408">
    <property type="term" value="P:response to heat"/>
    <property type="evidence" value="ECO:0007669"/>
    <property type="project" value="TreeGrafter"/>
</dbReference>
<dbReference type="Proteomes" id="UP000046393">
    <property type="component" value="Unplaced"/>
</dbReference>
<dbReference type="WBParaSite" id="SMUV_0001009101-mRNA-1">
    <property type="protein sequence ID" value="SMUV_0001009101-mRNA-1"/>
    <property type="gene ID" value="SMUV_0001009101"/>
</dbReference>
<sequence length="135" mass="15427">MLTSNYNGRYKGNDESMKSDSDWRNDKSNYNLAESVRKLDEQLAKVRTSPSKVIYEGKEVTIFVDMSGFGPEEIEIVANANCLTVRACSTVHLDEKNSIDKIFRRKFVLPSNIIHSTITTDLNRFSMLTIKAERE</sequence>
<organism evidence="5 6">
    <name type="scientific">Syphacia muris</name>
    <dbReference type="NCBI Taxonomy" id="451379"/>
    <lineage>
        <taxon>Eukaryota</taxon>
        <taxon>Metazoa</taxon>
        <taxon>Ecdysozoa</taxon>
        <taxon>Nematoda</taxon>
        <taxon>Chromadorea</taxon>
        <taxon>Rhabditida</taxon>
        <taxon>Spirurina</taxon>
        <taxon>Oxyuridomorpha</taxon>
        <taxon>Oxyuroidea</taxon>
        <taxon>Oxyuridae</taxon>
        <taxon>Syphacia</taxon>
    </lineage>
</organism>
<reference evidence="6" key="1">
    <citation type="submission" date="2017-02" db="UniProtKB">
        <authorList>
            <consortium name="WormBaseParasite"/>
        </authorList>
    </citation>
    <scope>IDENTIFICATION</scope>
</reference>
<dbReference type="PANTHER" id="PTHR45640">
    <property type="entry name" value="HEAT SHOCK PROTEIN HSP-12.2-RELATED"/>
    <property type="match status" value="1"/>
</dbReference>
<dbReference type="AlphaFoldDB" id="A0A0N5AYP5"/>
<dbReference type="STRING" id="451379.A0A0N5AYP5"/>
<dbReference type="GO" id="GO:0005737">
    <property type="term" value="C:cytoplasm"/>
    <property type="evidence" value="ECO:0007669"/>
    <property type="project" value="TreeGrafter"/>
</dbReference>